<gene>
    <name evidence="1" type="ORF">KQI68_07405</name>
</gene>
<organism evidence="1 2">
    <name type="scientific">Peptoniphilus ovalis</name>
    <dbReference type="NCBI Taxonomy" id="2841503"/>
    <lineage>
        <taxon>Bacteria</taxon>
        <taxon>Bacillati</taxon>
        <taxon>Bacillota</taxon>
        <taxon>Tissierellia</taxon>
        <taxon>Tissierellales</taxon>
        <taxon>Peptoniphilaceae</taxon>
        <taxon>Peptoniphilus</taxon>
    </lineage>
</organism>
<dbReference type="Proteomes" id="UP000783742">
    <property type="component" value="Unassembled WGS sequence"/>
</dbReference>
<evidence type="ECO:0000313" key="1">
    <source>
        <dbReference type="EMBL" id="MBU5669666.1"/>
    </source>
</evidence>
<comment type="caution">
    <text evidence="1">The sequence shown here is derived from an EMBL/GenBank/DDBJ whole genome shotgun (WGS) entry which is preliminary data.</text>
</comment>
<dbReference type="InterPro" id="IPR054500">
    <property type="entry name" value="Phage_fiber_rpt"/>
</dbReference>
<sequence length="768" mass="87263">MKQFIDKEGLKEFSEGVKKKYALKIDLDKKVNIENGKGLSTNDFTNEDKAKVGKIPNNWLTVGRELIRNFEWRQEFFNSFSYIISNDRPFLSGIVNLEELDDTKETGIYFFLARPEDLNSQFMFTIQDKRYLAQGGLLFVQAIANKKEVHQTLLVHSSEKRRGAYIKLDSGTFINRAYSRDSRQWSEWRILKTQLEGLVNTKADKSELPTQLSQLANDLNFKTEVEIKKLINDNASLKKEIVTSLPQSGKDNVIYLLKDNNGKDDNNYFEYLWINNKWELIGNTKVDLTNYVKKDEFGKQEVLLTPSDPSGQVPIEQALQSVYEMVVSFSQTASKVLTKEQADVLYTTKNFVEDTLKNKIESTKTSLIQSFNESVETRVAKNNVVNNLTTGGVSKVLSAEQGKILKANLNNKVDKINGKGLSTNDFTNSHKQKVDAIPNNPKYTDTTYDLSPYVKKTDLPTKLSQLENDENFQTYEALLSAINSSYTSLEDKLANKVDKVEGKRLSANDFTNNWLQKLKLSYSNNAIKITTKEDFLTFITAREEEHKRGITIVQLAQTENLKDTQSNVVFGRGFAIKDNRTVWLFIGNPFDEDEYKNQFKVYMITNYGNESSIKIYKVFSTESIDNKVDKISGKSLSTNDFTNELKAKLEKDISIYSLNSSDLDTINKAGFYSCRSCKNKPLDGHAYATLIVSKADSTIDNSNTDTVQIYIDKNNDVFIRNNIDSSNWVAWKKIGGELPAILSKVSRIEGSMSSLSPIPISEIEEAFK</sequence>
<dbReference type="Pfam" id="PF22337">
    <property type="entry name" value="Phage_fiber_rpt"/>
    <property type="match status" value="1"/>
</dbReference>
<protein>
    <submittedName>
        <fullName evidence="1">Pyocin knob domain-containing protein</fullName>
    </submittedName>
</protein>
<dbReference type="RefSeq" id="WP_216549500.1">
    <property type="nucleotide sequence ID" value="NZ_JAHLQO010000004.1"/>
</dbReference>
<keyword evidence="2" id="KW-1185">Reference proteome</keyword>
<proteinExistence type="predicted"/>
<reference evidence="1 2" key="1">
    <citation type="submission" date="2021-06" db="EMBL/GenBank/DDBJ databases">
        <authorList>
            <person name="Sun Q."/>
            <person name="Li D."/>
        </authorList>
    </citation>
    <scope>NUCLEOTIDE SEQUENCE [LARGE SCALE GENOMIC DNA]</scope>
    <source>
        <strain evidence="1 2">MSJ-1</strain>
    </source>
</reference>
<dbReference type="CDD" id="cd19958">
    <property type="entry name" value="pyocin_knob"/>
    <property type="match status" value="1"/>
</dbReference>
<name>A0ABS6FHL6_9FIRM</name>
<evidence type="ECO:0000313" key="2">
    <source>
        <dbReference type="Proteomes" id="UP000783742"/>
    </source>
</evidence>
<dbReference type="EMBL" id="JAHLQO010000004">
    <property type="protein sequence ID" value="MBU5669666.1"/>
    <property type="molecule type" value="Genomic_DNA"/>
</dbReference>
<accession>A0ABS6FHL6</accession>